<dbReference type="Gene3D" id="1.10.260.40">
    <property type="entry name" value="lambda repressor-like DNA-binding domains"/>
    <property type="match status" value="1"/>
</dbReference>
<dbReference type="Proteomes" id="UP000032545">
    <property type="component" value="Unassembled WGS sequence"/>
</dbReference>
<evidence type="ECO:0000313" key="5">
    <source>
        <dbReference type="Proteomes" id="UP000032545"/>
    </source>
</evidence>
<dbReference type="InterPro" id="IPR050400">
    <property type="entry name" value="Bact_Cytoskel_RodZ"/>
</dbReference>
<keyword evidence="2" id="KW-0472">Membrane</keyword>
<name>A0A0D8BKK4_9ACTN</name>
<keyword evidence="2" id="KW-1133">Transmembrane helix</keyword>
<dbReference type="SUPFAM" id="SSF47413">
    <property type="entry name" value="lambda repressor-like DNA-binding domains"/>
    <property type="match status" value="1"/>
</dbReference>
<evidence type="ECO:0000256" key="2">
    <source>
        <dbReference type="SAM" id="Phobius"/>
    </source>
</evidence>
<dbReference type="PANTHER" id="PTHR34475">
    <property type="match status" value="1"/>
</dbReference>
<accession>A0A0D8BKK4</accession>
<reference evidence="5" key="1">
    <citation type="submission" date="2015-02" db="EMBL/GenBank/DDBJ databases">
        <title>Draft Genome of Frankia sp. CpI1-S.</title>
        <authorList>
            <person name="Oshone R.T."/>
            <person name="Ngom M."/>
            <person name="Ghodhbane-Gtari F."/>
            <person name="Gtari M."/>
            <person name="Morris K."/>
            <person name="Thomas K."/>
            <person name="Sen A."/>
            <person name="Tisa L.S."/>
        </authorList>
    </citation>
    <scope>NUCLEOTIDE SEQUENCE [LARGE SCALE GENOMIC DNA]</scope>
    <source>
        <strain evidence="5">CpI1-S</strain>
    </source>
</reference>
<sequence length="294" mass="29665">MQSVDDPQPASAGSLLAAARRERNLTIDEVSERTRVRASLIDQIERDDYSRCGGTVYARGHLRSIATSLGLDPGPVLAAYDASHEALTGPVLGAPPGEFDPLRGGTRRRRGGFRWGTAMIVSLAAVCLIAVIALLVPGSGSAGSSGSTRQGDAAAPPPTAPAPTAAPSSAPVPAPTTSPPSGVNVVVAARDAQSWLEVRDDDRHVLLAQLLRSGDSRTLTAPGALNIRMGNAGAVDVSCNGRNLGPSGGAGQVVTIRVSVVASGECEVGQAGRSPLAAGPPPSALATAPIASVD</sequence>
<dbReference type="CDD" id="cd00093">
    <property type="entry name" value="HTH_XRE"/>
    <property type="match status" value="1"/>
</dbReference>
<feature type="region of interest" description="Disordered" evidence="1">
    <location>
        <begin position="270"/>
        <end position="294"/>
    </location>
</feature>
<dbReference type="OrthoDB" id="5243487at2"/>
<dbReference type="PROSITE" id="PS50943">
    <property type="entry name" value="HTH_CROC1"/>
    <property type="match status" value="1"/>
</dbReference>
<protein>
    <recommendedName>
        <fullName evidence="3">HTH cro/C1-type domain-containing protein</fullName>
    </recommendedName>
</protein>
<evidence type="ECO:0000256" key="1">
    <source>
        <dbReference type="SAM" id="MobiDB-lite"/>
    </source>
</evidence>
<dbReference type="EMBL" id="JYFN01000005">
    <property type="protein sequence ID" value="KJE24686.1"/>
    <property type="molecule type" value="Genomic_DNA"/>
</dbReference>
<organism evidence="4 5">
    <name type="scientific">Frankia torreyi</name>
    <dbReference type="NCBI Taxonomy" id="1856"/>
    <lineage>
        <taxon>Bacteria</taxon>
        <taxon>Bacillati</taxon>
        <taxon>Actinomycetota</taxon>
        <taxon>Actinomycetes</taxon>
        <taxon>Frankiales</taxon>
        <taxon>Frankiaceae</taxon>
        <taxon>Frankia</taxon>
    </lineage>
</organism>
<dbReference type="Pfam" id="PF13413">
    <property type="entry name" value="HTH_25"/>
    <property type="match status" value="1"/>
</dbReference>
<feature type="compositionally biased region" description="Low complexity" evidence="1">
    <location>
        <begin position="284"/>
        <end position="294"/>
    </location>
</feature>
<dbReference type="Pfam" id="PF13464">
    <property type="entry name" value="RodZ_C"/>
    <property type="match status" value="1"/>
</dbReference>
<gene>
    <name evidence="4" type="ORF">FF36_01060</name>
</gene>
<keyword evidence="2" id="KW-0812">Transmembrane</keyword>
<feature type="transmembrane region" description="Helical" evidence="2">
    <location>
        <begin position="113"/>
        <end position="136"/>
    </location>
</feature>
<dbReference type="PANTHER" id="PTHR34475:SF1">
    <property type="entry name" value="CYTOSKELETON PROTEIN RODZ"/>
    <property type="match status" value="1"/>
</dbReference>
<dbReference type="PATRIC" id="fig|1502723.3.peg.4324"/>
<dbReference type="InterPro" id="IPR010982">
    <property type="entry name" value="Lambda_DNA-bd_dom_sf"/>
</dbReference>
<dbReference type="RefSeq" id="WP_044883793.1">
    <property type="nucleotide sequence ID" value="NZ_JYFN01000005.1"/>
</dbReference>
<dbReference type="InterPro" id="IPR025194">
    <property type="entry name" value="RodZ-like_C"/>
</dbReference>
<feature type="domain" description="HTH cro/C1-type" evidence="3">
    <location>
        <begin position="16"/>
        <end position="50"/>
    </location>
</feature>
<reference evidence="4 5" key="2">
    <citation type="journal article" date="2016" name="Genome Announc.">
        <title>Permanent Draft Genome Sequences for Two Variants of Frankia sp. Strain CpI1, the First Frankia Strain Isolated from Root Nodules of Comptonia peregrina.</title>
        <authorList>
            <person name="Oshone R."/>
            <person name="Hurst S.G.IV."/>
            <person name="Abebe-Akele F."/>
            <person name="Simpson S."/>
            <person name="Morris K."/>
            <person name="Thomas W.K."/>
            <person name="Tisa L.S."/>
        </authorList>
    </citation>
    <scope>NUCLEOTIDE SEQUENCE [LARGE SCALE GENOMIC DNA]</scope>
    <source>
        <strain evidence="5">CpI1-S</strain>
    </source>
</reference>
<feature type="region of interest" description="Disordered" evidence="1">
    <location>
        <begin position="141"/>
        <end position="183"/>
    </location>
</feature>
<comment type="caution">
    <text evidence="4">The sequence shown here is derived from an EMBL/GenBank/DDBJ whole genome shotgun (WGS) entry which is preliminary data.</text>
</comment>
<dbReference type="AlphaFoldDB" id="A0A0D8BKK4"/>
<dbReference type="GO" id="GO:0003677">
    <property type="term" value="F:DNA binding"/>
    <property type="evidence" value="ECO:0007669"/>
    <property type="project" value="InterPro"/>
</dbReference>
<evidence type="ECO:0000259" key="3">
    <source>
        <dbReference type="PROSITE" id="PS50943"/>
    </source>
</evidence>
<evidence type="ECO:0000313" key="4">
    <source>
        <dbReference type="EMBL" id="KJE24686.1"/>
    </source>
</evidence>
<keyword evidence="5" id="KW-1185">Reference proteome</keyword>
<dbReference type="InterPro" id="IPR001387">
    <property type="entry name" value="Cro/C1-type_HTH"/>
</dbReference>
<proteinExistence type="predicted"/>